<dbReference type="GO" id="GO:0005634">
    <property type="term" value="C:nucleus"/>
    <property type="evidence" value="ECO:0007669"/>
    <property type="project" value="UniProtKB-UniRule"/>
</dbReference>
<evidence type="ECO:0000256" key="3">
    <source>
        <dbReference type="SAM" id="MobiDB-lite"/>
    </source>
</evidence>
<dbReference type="AlphaFoldDB" id="A0A6B2LP90"/>
<dbReference type="EMBL" id="GIBP01009562">
    <property type="protein sequence ID" value="NDV38531.1"/>
    <property type="molecule type" value="Transcribed_RNA"/>
</dbReference>
<evidence type="ECO:0000256" key="1">
    <source>
        <dbReference type="PROSITE-ProRule" id="PRU00267"/>
    </source>
</evidence>
<sequence>MKQNKVSYGQATKQLKEHFDSLQENIKQKYLNMSKEEKKAFAGKNKTKAKETNKRKRDPDAPKGPGSASTIFCQEKKLEYTAKYPRLTPKEVNKQMTKDWESFGPEQKAVYERKRKEAVEEYNLLLQKYKKQKTQNQSK</sequence>
<feature type="domain" description="HMG box" evidence="4">
    <location>
        <begin position="62"/>
        <end position="130"/>
    </location>
</feature>
<keyword evidence="1" id="KW-0539">Nucleus</keyword>
<evidence type="ECO:0000259" key="4">
    <source>
        <dbReference type="PROSITE" id="PS50118"/>
    </source>
</evidence>
<dbReference type="SMART" id="SM00398">
    <property type="entry name" value="HMG"/>
    <property type="match status" value="1"/>
</dbReference>
<dbReference type="Pfam" id="PF00505">
    <property type="entry name" value="HMG_box"/>
    <property type="match status" value="1"/>
</dbReference>
<evidence type="ECO:0000313" key="5">
    <source>
        <dbReference type="EMBL" id="NDV38531.1"/>
    </source>
</evidence>
<dbReference type="Gene3D" id="1.10.30.10">
    <property type="entry name" value="High mobility group box domain"/>
    <property type="match status" value="1"/>
</dbReference>
<dbReference type="InterPro" id="IPR009071">
    <property type="entry name" value="HMG_box_dom"/>
</dbReference>
<feature type="region of interest" description="Disordered" evidence="3">
    <location>
        <begin position="33"/>
        <end position="72"/>
    </location>
</feature>
<feature type="DNA-binding region" description="HMG box" evidence="1">
    <location>
        <begin position="62"/>
        <end position="130"/>
    </location>
</feature>
<dbReference type="CDD" id="cd00084">
    <property type="entry name" value="HMG-box_SF"/>
    <property type="match status" value="1"/>
</dbReference>
<feature type="coiled-coil region" evidence="2">
    <location>
        <begin position="108"/>
        <end position="135"/>
    </location>
</feature>
<reference evidence="5" key="1">
    <citation type="journal article" date="2020" name="J. Eukaryot. Microbiol.">
        <title>De novo Sequencing, Assembly and Annotation of the Transcriptome for the Free-Living Testate Amoeba Arcella intermedia.</title>
        <authorList>
            <person name="Ribeiro G.M."/>
            <person name="Porfirio-Sousa A.L."/>
            <person name="Maurer-Alcala X.X."/>
            <person name="Katz L.A."/>
            <person name="Lahr D.J.G."/>
        </authorList>
    </citation>
    <scope>NUCLEOTIDE SEQUENCE</scope>
</reference>
<protein>
    <recommendedName>
        <fullName evidence="4">HMG box domain-containing protein</fullName>
    </recommendedName>
</protein>
<dbReference type="GO" id="GO:0003677">
    <property type="term" value="F:DNA binding"/>
    <property type="evidence" value="ECO:0007669"/>
    <property type="project" value="UniProtKB-UniRule"/>
</dbReference>
<organism evidence="5">
    <name type="scientific">Arcella intermedia</name>
    <dbReference type="NCBI Taxonomy" id="1963864"/>
    <lineage>
        <taxon>Eukaryota</taxon>
        <taxon>Amoebozoa</taxon>
        <taxon>Tubulinea</taxon>
        <taxon>Elardia</taxon>
        <taxon>Arcellinida</taxon>
        <taxon>Sphaerothecina</taxon>
        <taxon>Arcellidae</taxon>
        <taxon>Arcella</taxon>
    </lineage>
</organism>
<dbReference type="SUPFAM" id="SSF47095">
    <property type="entry name" value="HMG-box"/>
    <property type="match status" value="1"/>
</dbReference>
<evidence type="ECO:0000256" key="2">
    <source>
        <dbReference type="SAM" id="Coils"/>
    </source>
</evidence>
<name>A0A6B2LP90_9EUKA</name>
<accession>A0A6B2LP90</accession>
<keyword evidence="2" id="KW-0175">Coiled coil</keyword>
<keyword evidence="1" id="KW-0238">DNA-binding</keyword>
<dbReference type="InterPro" id="IPR036910">
    <property type="entry name" value="HMG_box_dom_sf"/>
</dbReference>
<feature type="compositionally biased region" description="Basic and acidic residues" evidence="3">
    <location>
        <begin position="48"/>
        <end position="61"/>
    </location>
</feature>
<proteinExistence type="predicted"/>
<dbReference type="PROSITE" id="PS50118">
    <property type="entry name" value="HMG_BOX_2"/>
    <property type="match status" value="1"/>
</dbReference>